<keyword evidence="3" id="KW-1185">Reference proteome</keyword>
<dbReference type="PANTHER" id="PTHR43157:SF67">
    <property type="entry name" value="DEHYDROGENASE_REDUCTASE FAMILY PROTEIN, PUTATIVE (AFU_ORTHOLOGUE AFUA_3G02580)-RELATED"/>
    <property type="match status" value="1"/>
</dbReference>
<evidence type="ECO:0000313" key="2">
    <source>
        <dbReference type="EMBL" id="KAG2187079.1"/>
    </source>
</evidence>
<dbReference type="PANTHER" id="PTHR43157">
    <property type="entry name" value="PHOSPHATIDYLINOSITOL-GLYCAN BIOSYNTHESIS CLASS F PROTEIN-RELATED"/>
    <property type="match status" value="1"/>
</dbReference>
<sequence length="339" mass="37660">MADLYGMYAQFFRLPVPKGPFTDQIVIVTGSNSGIGVEAARHYANLDAKKVILAVRNIEGGNEVKKSIEETTKRTGVVEVWKLDMSSSASVLEFANRVNKELPRLDVAALNAGVATLLYKASNDGWEETLQVNVISTAYLAILLLPKMYATADQFGVTPRLNITSSGVHMHKTLTKEMLAKGKPIEWLNTEDNVKNEPTHYQVSKLLEVFFVQELANHIKRRDSGQPKVIVNAIDPGLCHSKLVRNLTDTAQKLFITIFKFLVARSEEVGSRTILSAGENDCFHTHGKYMSNCVVFPTSDFVSSKEGYEAQIMVWNELSDILYKMNPETATIINSGKTQ</sequence>
<protein>
    <submittedName>
        <fullName evidence="2">Uncharacterized protein</fullName>
    </submittedName>
</protein>
<dbReference type="Proteomes" id="UP000612746">
    <property type="component" value="Unassembled WGS sequence"/>
</dbReference>
<comment type="caution">
    <text evidence="2">The sequence shown here is derived from an EMBL/GenBank/DDBJ whole genome shotgun (WGS) entry which is preliminary data.</text>
</comment>
<gene>
    <name evidence="2" type="ORF">INT44_003307</name>
</gene>
<dbReference type="GO" id="GO:0016491">
    <property type="term" value="F:oxidoreductase activity"/>
    <property type="evidence" value="ECO:0007669"/>
    <property type="project" value="UniProtKB-KW"/>
</dbReference>
<dbReference type="EMBL" id="JAEPRA010000004">
    <property type="protein sequence ID" value="KAG2187079.1"/>
    <property type="molecule type" value="Genomic_DNA"/>
</dbReference>
<evidence type="ECO:0000313" key="3">
    <source>
        <dbReference type="Proteomes" id="UP000612746"/>
    </source>
</evidence>
<dbReference type="Pfam" id="PF00106">
    <property type="entry name" value="adh_short"/>
    <property type="match status" value="1"/>
</dbReference>
<dbReference type="InterPro" id="IPR002347">
    <property type="entry name" value="SDR_fam"/>
</dbReference>
<dbReference type="OrthoDB" id="542013at2759"/>
<reference evidence="2" key="1">
    <citation type="submission" date="2020-12" db="EMBL/GenBank/DDBJ databases">
        <title>Metabolic potential, ecology and presence of endohyphal bacteria is reflected in genomic diversity of Mucoromycotina.</title>
        <authorList>
            <person name="Muszewska A."/>
            <person name="Okrasinska A."/>
            <person name="Steczkiewicz K."/>
            <person name="Drgas O."/>
            <person name="Orlowska M."/>
            <person name="Perlinska-Lenart U."/>
            <person name="Aleksandrzak-Piekarczyk T."/>
            <person name="Szatraj K."/>
            <person name="Zielenkiewicz U."/>
            <person name="Pilsyk S."/>
            <person name="Malc E."/>
            <person name="Mieczkowski P."/>
            <person name="Kruszewska J.S."/>
            <person name="Biernat P."/>
            <person name="Pawlowska J."/>
        </authorList>
    </citation>
    <scope>NUCLEOTIDE SEQUENCE</scope>
    <source>
        <strain evidence="2">WA0000051536</strain>
    </source>
</reference>
<dbReference type="SUPFAM" id="SSF51735">
    <property type="entry name" value="NAD(P)-binding Rossmann-fold domains"/>
    <property type="match status" value="1"/>
</dbReference>
<name>A0A8H7Q5W2_9FUNG</name>
<keyword evidence="1" id="KW-0560">Oxidoreductase</keyword>
<dbReference type="InterPro" id="IPR036291">
    <property type="entry name" value="NAD(P)-bd_dom_sf"/>
</dbReference>
<dbReference type="Gene3D" id="3.40.50.720">
    <property type="entry name" value="NAD(P)-binding Rossmann-like Domain"/>
    <property type="match status" value="1"/>
</dbReference>
<organism evidence="2 3">
    <name type="scientific">Umbelopsis vinacea</name>
    <dbReference type="NCBI Taxonomy" id="44442"/>
    <lineage>
        <taxon>Eukaryota</taxon>
        <taxon>Fungi</taxon>
        <taxon>Fungi incertae sedis</taxon>
        <taxon>Mucoromycota</taxon>
        <taxon>Mucoromycotina</taxon>
        <taxon>Umbelopsidomycetes</taxon>
        <taxon>Umbelopsidales</taxon>
        <taxon>Umbelopsidaceae</taxon>
        <taxon>Umbelopsis</taxon>
    </lineage>
</organism>
<evidence type="ECO:0000256" key="1">
    <source>
        <dbReference type="ARBA" id="ARBA00023002"/>
    </source>
</evidence>
<dbReference type="AlphaFoldDB" id="A0A8H7Q5W2"/>
<dbReference type="PRINTS" id="PR00081">
    <property type="entry name" value="GDHRDH"/>
</dbReference>
<accession>A0A8H7Q5W2</accession>
<proteinExistence type="predicted"/>